<gene>
    <name evidence="1" type="ORF">GIB67_018466</name>
</gene>
<accession>A0A7J7LJA3</accession>
<comment type="caution">
    <text evidence="1">The sequence shown here is derived from an EMBL/GenBank/DDBJ whole genome shotgun (WGS) entry which is preliminary data.</text>
</comment>
<dbReference type="EMBL" id="JACGCM010002247">
    <property type="protein sequence ID" value="KAF6142755.1"/>
    <property type="molecule type" value="Genomic_DNA"/>
</dbReference>
<dbReference type="AlphaFoldDB" id="A0A7J7LJA3"/>
<reference evidence="1 2" key="1">
    <citation type="journal article" date="2020" name="IScience">
        <title>Genome Sequencing of the Endangered Kingdonia uniflora (Circaeasteraceae, Ranunculales) Reveals Potential Mechanisms of Evolutionary Specialization.</title>
        <authorList>
            <person name="Sun Y."/>
            <person name="Deng T."/>
            <person name="Zhang A."/>
            <person name="Moore M.J."/>
            <person name="Landis J.B."/>
            <person name="Lin N."/>
            <person name="Zhang H."/>
            <person name="Zhang X."/>
            <person name="Huang J."/>
            <person name="Zhang X."/>
            <person name="Sun H."/>
            <person name="Wang H."/>
        </authorList>
    </citation>
    <scope>NUCLEOTIDE SEQUENCE [LARGE SCALE GENOMIC DNA]</scope>
    <source>
        <strain evidence="1">TB1705</strain>
        <tissue evidence="1">Leaf</tissue>
    </source>
</reference>
<name>A0A7J7LJA3_9MAGN</name>
<proteinExistence type="predicted"/>
<evidence type="ECO:0000313" key="2">
    <source>
        <dbReference type="Proteomes" id="UP000541444"/>
    </source>
</evidence>
<evidence type="ECO:0000313" key="1">
    <source>
        <dbReference type="EMBL" id="KAF6142755.1"/>
    </source>
</evidence>
<organism evidence="1 2">
    <name type="scientific">Kingdonia uniflora</name>
    <dbReference type="NCBI Taxonomy" id="39325"/>
    <lineage>
        <taxon>Eukaryota</taxon>
        <taxon>Viridiplantae</taxon>
        <taxon>Streptophyta</taxon>
        <taxon>Embryophyta</taxon>
        <taxon>Tracheophyta</taxon>
        <taxon>Spermatophyta</taxon>
        <taxon>Magnoliopsida</taxon>
        <taxon>Ranunculales</taxon>
        <taxon>Circaeasteraceae</taxon>
        <taxon>Kingdonia</taxon>
    </lineage>
</organism>
<dbReference type="Proteomes" id="UP000541444">
    <property type="component" value="Unassembled WGS sequence"/>
</dbReference>
<sequence length="116" mass="13186">MRKSNLKRGLHYSNLEILLVSHKSAVLLILKHHLEVGVHHLLTHIVHPCLFRQGRELLDWYGATVAYGTLQQGGRASHDFYNILIDEIVHVTENGPLEDVVAGEIIIWEKSCTVFI</sequence>
<keyword evidence="2" id="KW-1185">Reference proteome</keyword>
<protein>
    <submittedName>
        <fullName evidence="1">Uncharacterized protein</fullName>
    </submittedName>
</protein>